<dbReference type="GO" id="GO:0051260">
    <property type="term" value="P:protein homooligomerization"/>
    <property type="evidence" value="ECO:0007669"/>
    <property type="project" value="InterPro"/>
</dbReference>
<keyword evidence="3" id="KW-0813">Transport</keyword>
<reference evidence="3" key="1">
    <citation type="submission" date="2025-08" db="UniProtKB">
        <authorList>
            <consortium name="RefSeq"/>
        </authorList>
    </citation>
    <scope>IDENTIFICATION</scope>
    <source>
        <tissue evidence="3">Whole sample</tissue>
    </source>
</reference>
<evidence type="ECO:0000313" key="3">
    <source>
        <dbReference type="RefSeq" id="XP_022295032.1"/>
    </source>
</evidence>
<dbReference type="InterPro" id="IPR003131">
    <property type="entry name" value="T1-type_BTB"/>
</dbReference>
<keyword evidence="2" id="KW-1185">Reference proteome</keyword>
<protein>
    <submittedName>
        <fullName evidence="3">Probable voltage-gated potassium channel subunit kvs-4</fullName>
    </submittedName>
</protein>
<feature type="domain" description="Potassium channel tetramerisation-type BTB" evidence="1">
    <location>
        <begin position="24"/>
        <end position="91"/>
    </location>
</feature>
<dbReference type="Gene3D" id="3.30.710.10">
    <property type="entry name" value="Potassium Channel Kv1.1, Chain A"/>
    <property type="match status" value="1"/>
</dbReference>
<evidence type="ECO:0000313" key="2">
    <source>
        <dbReference type="Proteomes" id="UP000694844"/>
    </source>
</evidence>
<dbReference type="PRINTS" id="PR01498">
    <property type="entry name" value="SHAWCHANNEL"/>
</dbReference>
<keyword evidence="3" id="KW-0406">Ion transport</keyword>
<dbReference type="InterPro" id="IPR003974">
    <property type="entry name" value="K_chnl_volt-dep_Kv3"/>
</dbReference>
<evidence type="ECO:0000259" key="1">
    <source>
        <dbReference type="Pfam" id="PF02214"/>
    </source>
</evidence>
<dbReference type="GeneID" id="111105151"/>
<dbReference type="RefSeq" id="XP_022295032.1">
    <property type="nucleotide sequence ID" value="XM_022439324.1"/>
</dbReference>
<dbReference type="GO" id="GO:0005249">
    <property type="term" value="F:voltage-gated potassium channel activity"/>
    <property type="evidence" value="ECO:0007669"/>
    <property type="project" value="InterPro"/>
</dbReference>
<dbReference type="AlphaFoldDB" id="A0A8B8AUN8"/>
<accession>A0A8B8AUN8</accession>
<organism evidence="2 3">
    <name type="scientific">Crassostrea virginica</name>
    <name type="common">Eastern oyster</name>
    <dbReference type="NCBI Taxonomy" id="6565"/>
    <lineage>
        <taxon>Eukaryota</taxon>
        <taxon>Metazoa</taxon>
        <taxon>Spiralia</taxon>
        <taxon>Lophotrochozoa</taxon>
        <taxon>Mollusca</taxon>
        <taxon>Bivalvia</taxon>
        <taxon>Autobranchia</taxon>
        <taxon>Pteriomorphia</taxon>
        <taxon>Ostreida</taxon>
        <taxon>Ostreoidea</taxon>
        <taxon>Ostreidae</taxon>
        <taxon>Crassostrea</taxon>
    </lineage>
</organism>
<dbReference type="Pfam" id="PF02214">
    <property type="entry name" value="BTB_2"/>
    <property type="match status" value="1"/>
</dbReference>
<name>A0A8B8AUN8_CRAVI</name>
<sequence>MEDYIRISVRGTKYVTSSPGARDLMEKLSKDGHVMVSPNGDYFIDRSPVLFHKVLDYLSGRKFHLPKGICAIEAREELEFWMIPIEAVPNCCYEVLFDDNLSSYDAIEKAEEQLIQGVFPTRRKQHP</sequence>
<dbReference type="SUPFAM" id="SSF54695">
    <property type="entry name" value="POZ domain"/>
    <property type="match status" value="1"/>
</dbReference>
<dbReference type="InterPro" id="IPR011333">
    <property type="entry name" value="SKP1/BTB/POZ_sf"/>
</dbReference>
<dbReference type="KEGG" id="cvn:111105151"/>
<dbReference type="CDD" id="cd18317">
    <property type="entry name" value="BTB_POZ_Kv"/>
    <property type="match status" value="1"/>
</dbReference>
<dbReference type="GO" id="GO:0008076">
    <property type="term" value="C:voltage-gated potassium channel complex"/>
    <property type="evidence" value="ECO:0007669"/>
    <property type="project" value="InterPro"/>
</dbReference>
<dbReference type="OrthoDB" id="6153977at2759"/>
<dbReference type="Proteomes" id="UP000694844">
    <property type="component" value="Chromosome 7"/>
</dbReference>
<keyword evidence="3" id="KW-0407">Ion channel</keyword>
<proteinExistence type="predicted"/>
<gene>
    <name evidence="3" type="primary">LOC111105151</name>
</gene>